<name>A0A9P4MFH2_9PEZI</name>
<organism evidence="3 4">
    <name type="scientific">Myriangium duriaei CBS 260.36</name>
    <dbReference type="NCBI Taxonomy" id="1168546"/>
    <lineage>
        <taxon>Eukaryota</taxon>
        <taxon>Fungi</taxon>
        <taxon>Dikarya</taxon>
        <taxon>Ascomycota</taxon>
        <taxon>Pezizomycotina</taxon>
        <taxon>Dothideomycetes</taxon>
        <taxon>Dothideomycetidae</taxon>
        <taxon>Myriangiales</taxon>
        <taxon>Myriangiaceae</taxon>
        <taxon>Myriangium</taxon>
    </lineage>
</organism>
<evidence type="ECO:0000256" key="1">
    <source>
        <dbReference type="SAM" id="MobiDB-lite"/>
    </source>
</evidence>
<dbReference type="Proteomes" id="UP000799439">
    <property type="component" value="Unassembled WGS sequence"/>
</dbReference>
<reference evidence="3" key="1">
    <citation type="journal article" date="2020" name="Stud. Mycol.">
        <title>101 Dothideomycetes genomes: a test case for predicting lifestyles and emergence of pathogens.</title>
        <authorList>
            <person name="Haridas S."/>
            <person name="Albert R."/>
            <person name="Binder M."/>
            <person name="Bloem J."/>
            <person name="Labutti K."/>
            <person name="Salamov A."/>
            <person name="Andreopoulos B."/>
            <person name="Baker S."/>
            <person name="Barry K."/>
            <person name="Bills G."/>
            <person name="Bluhm B."/>
            <person name="Cannon C."/>
            <person name="Castanera R."/>
            <person name="Culley D."/>
            <person name="Daum C."/>
            <person name="Ezra D."/>
            <person name="Gonzalez J."/>
            <person name="Henrissat B."/>
            <person name="Kuo A."/>
            <person name="Liang C."/>
            <person name="Lipzen A."/>
            <person name="Lutzoni F."/>
            <person name="Magnuson J."/>
            <person name="Mondo S."/>
            <person name="Nolan M."/>
            <person name="Ohm R."/>
            <person name="Pangilinan J."/>
            <person name="Park H.-J."/>
            <person name="Ramirez L."/>
            <person name="Alfaro M."/>
            <person name="Sun H."/>
            <person name="Tritt A."/>
            <person name="Yoshinaga Y."/>
            <person name="Zwiers L.-H."/>
            <person name="Turgeon B."/>
            <person name="Goodwin S."/>
            <person name="Spatafora J."/>
            <person name="Crous P."/>
            <person name="Grigoriev I."/>
        </authorList>
    </citation>
    <scope>NUCLEOTIDE SEQUENCE</scope>
    <source>
        <strain evidence="3">CBS 260.36</strain>
    </source>
</reference>
<keyword evidence="4" id="KW-1185">Reference proteome</keyword>
<gene>
    <name evidence="3" type="ORF">K461DRAFT_316401</name>
</gene>
<evidence type="ECO:0008006" key="5">
    <source>
        <dbReference type="Google" id="ProtNLM"/>
    </source>
</evidence>
<accession>A0A9P4MFH2</accession>
<dbReference type="OrthoDB" id="3848409at2759"/>
<dbReference type="EMBL" id="ML996094">
    <property type="protein sequence ID" value="KAF2147929.1"/>
    <property type="molecule type" value="Genomic_DNA"/>
</dbReference>
<sequence length="724" mass="76182">MYSRCLAMAKLAMLLTLLLNFASAATIKDTCSTADVTYVKSQLASPVYFCTFYTARGRVLSPFTNLNKDKTYSACTCIKDSSPAASKPKLLPAPTGGYGPDKTCFASDIAVLKKEFVNPMPFCNFYSAWSSTNDPNTPISSLTGLRTYHACQCLLKKIPVPITTTTTTTRRPTTTTTTIKKATTTATTTRKPSTTTTTTKKTTTTSTTTKKPATTTTTTKKTTTNTLTTTKDTTSTTTTVTSAATSATTTIAPAFSPKALELKTSNANVGASVYAFYSFAYSGTKLATWARTNTVDLDSDLAPSEAASSCATYAAAHQWTTDITPFEIWENADTTWGCAWNADKAKGATAYTEDPGNLVCVIGFDQIEFQTRSEAPNPTSITFTSSTTTTFEPTTTTITTTSAAITTIMTSPSTTTIPTTSAITTTATTSSIAATTTTTTTTPVFSPAALSFQGSNSIVGASVTASYNFGYSGSSLATWARTASYAMGSGYAKFAAVSKCASYAALHQPDTQLTPFEIWENPDTTWVCAWHADASTGAAAYTVNGGNLLCVIGFDQVSFQTQSTTTTTTTTTAATTTTTISSTTITPVSTMTTTTTNPCPMAVTTLFYSSTYAPSATGWYDVSFTLSTYYSGSGLIGPAGATITKTAIGSAVVATNAVSSCASIAINNQVSSSQTFVYNLQSNADGSWNCLVLDSSKGSLVWQAGAMKCSWGYMETEFNENFGD</sequence>
<protein>
    <recommendedName>
        <fullName evidence="5">Ig-like domain-containing protein</fullName>
    </recommendedName>
</protein>
<keyword evidence="2" id="KW-0732">Signal</keyword>
<feature type="chain" id="PRO_5040360615" description="Ig-like domain-containing protein" evidence="2">
    <location>
        <begin position="25"/>
        <end position="724"/>
    </location>
</feature>
<dbReference type="AlphaFoldDB" id="A0A9P4MFH2"/>
<evidence type="ECO:0000256" key="2">
    <source>
        <dbReference type="SAM" id="SignalP"/>
    </source>
</evidence>
<evidence type="ECO:0000313" key="4">
    <source>
        <dbReference type="Proteomes" id="UP000799439"/>
    </source>
</evidence>
<comment type="caution">
    <text evidence="3">The sequence shown here is derived from an EMBL/GenBank/DDBJ whole genome shotgun (WGS) entry which is preliminary data.</text>
</comment>
<feature type="region of interest" description="Disordered" evidence="1">
    <location>
        <begin position="165"/>
        <end position="221"/>
    </location>
</feature>
<feature type="signal peptide" evidence="2">
    <location>
        <begin position="1"/>
        <end position="24"/>
    </location>
</feature>
<evidence type="ECO:0000313" key="3">
    <source>
        <dbReference type="EMBL" id="KAF2147929.1"/>
    </source>
</evidence>
<proteinExistence type="predicted"/>